<evidence type="ECO:0000313" key="2">
    <source>
        <dbReference type="Proteomes" id="UP000012040"/>
    </source>
</evidence>
<protein>
    <submittedName>
        <fullName evidence="1">Uncharacterized protein</fullName>
    </submittedName>
</protein>
<dbReference type="PATRIC" id="fig|1184267.3.peg.1787"/>
<organism evidence="1 2">
    <name type="scientific">Pseudobdellovibrio exovorus JSS</name>
    <dbReference type="NCBI Taxonomy" id="1184267"/>
    <lineage>
        <taxon>Bacteria</taxon>
        <taxon>Pseudomonadati</taxon>
        <taxon>Bdellovibrionota</taxon>
        <taxon>Bdellovibrionia</taxon>
        <taxon>Bdellovibrionales</taxon>
        <taxon>Pseudobdellovibrionaceae</taxon>
        <taxon>Pseudobdellovibrio</taxon>
    </lineage>
</organism>
<gene>
    <name evidence="1" type="ORF">A11Q_1766</name>
</gene>
<dbReference type="eggNOG" id="ENOG502Z9IV">
    <property type="taxonomic scope" value="Bacteria"/>
</dbReference>
<keyword evidence="2" id="KW-1185">Reference proteome</keyword>
<sequence>MVHGLKHFADRLAEFKDHYVLVGGVAGDMLMDAIGGEFRATKDLDIVVFMKPDQNFLSALAVYIKEGEYENKEKSDGSPQFFRFNKPRKLEFPKQIELFSKKPEDLKLLEDQHIIPIQNIEAGTQFSGILLEDEYYDLIKSNAQDGENCKYITAVAQIPLKARAFNELRDRSARGISVDERDIRKHRNDILLFSAALPNGGAFKLTGLPQAHLAEYIRVVSEMETDIGIKDFCKQNNLGTLADVIASVKTFYL</sequence>
<dbReference type="OrthoDB" id="9795020at2"/>
<dbReference type="STRING" id="1184267.A11Q_1766"/>
<proteinExistence type="predicted"/>
<dbReference type="AlphaFoldDB" id="M4V9D0"/>
<dbReference type="EMBL" id="CP003537">
    <property type="protein sequence ID" value="AGH95982.1"/>
    <property type="molecule type" value="Genomic_DNA"/>
</dbReference>
<dbReference type="KEGG" id="bex:A11Q_1766"/>
<name>M4V9D0_9BACT</name>
<accession>M4V9D0</accession>
<dbReference type="HOGENOM" id="CLU_096751_0_0_7"/>
<evidence type="ECO:0000313" key="1">
    <source>
        <dbReference type="EMBL" id="AGH95982.1"/>
    </source>
</evidence>
<dbReference type="Proteomes" id="UP000012040">
    <property type="component" value="Chromosome"/>
</dbReference>
<reference evidence="1 2" key="1">
    <citation type="journal article" date="2013" name="ISME J.">
        <title>By their genes ye shall know them: genomic signatures of predatory bacteria.</title>
        <authorList>
            <person name="Pasternak Z."/>
            <person name="Pietrokovski S."/>
            <person name="Rotem O."/>
            <person name="Gophna U."/>
            <person name="Lurie-Weinberger M.N."/>
            <person name="Jurkevitch E."/>
        </authorList>
    </citation>
    <scope>NUCLEOTIDE SEQUENCE [LARGE SCALE GENOMIC DNA]</scope>
    <source>
        <strain evidence="1 2">JSS</strain>
    </source>
</reference>
<dbReference type="RefSeq" id="WP_015470472.1">
    <property type="nucleotide sequence ID" value="NC_020813.1"/>
</dbReference>